<dbReference type="AlphaFoldDB" id="A0A6J4SEW7"/>
<feature type="compositionally biased region" description="Basic and acidic residues" evidence="1">
    <location>
        <begin position="350"/>
        <end position="394"/>
    </location>
</feature>
<feature type="region of interest" description="Disordered" evidence="1">
    <location>
        <begin position="108"/>
        <end position="206"/>
    </location>
</feature>
<gene>
    <name evidence="2" type="ORF">AVDCRST_MAG53-2179</name>
</gene>
<feature type="compositionally biased region" description="Low complexity" evidence="1">
    <location>
        <begin position="43"/>
        <end position="52"/>
    </location>
</feature>
<feature type="region of interest" description="Disordered" evidence="1">
    <location>
        <begin position="325"/>
        <end position="394"/>
    </location>
</feature>
<feature type="compositionally biased region" description="Basic and acidic residues" evidence="1">
    <location>
        <begin position="171"/>
        <end position="196"/>
    </location>
</feature>
<proteinExistence type="predicted"/>
<sequence>GRRQSRTEHAGAQALFAGGRPAARGGQGALRRAGGVRRLAAAAARPDLQPAQRLHHRARVRDHGPRSQRGGRLRGPAGPGLRGVLRDRRLRGRVVRVGVLRRRQRVRRRLGVRAQPPGDPHELPDRAPGGDDPVRDRRHPDRLADPAPARGLHRHRHPRLRRDHPRIRGQRRPDRAAVRRREPHRRAPGDHPRRPDSAPVPPPVHPARPAAVVLARARARVRHALRRHPPARLPPGPRVDRDSRGRGGRCLHGCPAREDQAVRLRRRGGDRRGLRRLPGFLPQHGQRRPVRVLVLDLRPGDDHPGRARIGLGRRLRRRPAVVHQLLPDSRRPANGAQEPRPGVRAHRPRLRDLRLPAADRDGAATRRPASRETPSDRADRRGRHGGEHVRGAGM</sequence>
<protein>
    <submittedName>
        <fullName evidence="2">Branched-chain amino acid transport system permease protein LivM</fullName>
    </submittedName>
</protein>
<feature type="non-terminal residue" evidence="2">
    <location>
        <position position="394"/>
    </location>
</feature>
<name>A0A6J4SEW7_9ACTN</name>
<feature type="compositionally biased region" description="Basic residues" evidence="1">
    <location>
        <begin position="151"/>
        <end position="170"/>
    </location>
</feature>
<reference evidence="2" key="1">
    <citation type="submission" date="2020-02" db="EMBL/GenBank/DDBJ databases">
        <authorList>
            <person name="Meier V. D."/>
        </authorList>
    </citation>
    <scope>NUCLEOTIDE SEQUENCE</scope>
    <source>
        <strain evidence="2">AVDCRST_MAG53</strain>
    </source>
</reference>
<feature type="region of interest" description="Disordered" evidence="1">
    <location>
        <begin position="228"/>
        <end position="253"/>
    </location>
</feature>
<evidence type="ECO:0000313" key="2">
    <source>
        <dbReference type="EMBL" id="CAA9497125.1"/>
    </source>
</evidence>
<feature type="non-terminal residue" evidence="2">
    <location>
        <position position="1"/>
    </location>
</feature>
<organism evidence="2">
    <name type="scientific">uncultured Solirubrobacteraceae bacterium</name>
    <dbReference type="NCBI Taxonomy" id="1162706"/>
    <lineage>
        <taxon>Bacteria</taxon>
        <taxon>Bacillati</taxon>
        <taxon>Actinomycetota</taxon>
        <taxon>Thermoleophilia</taxon>
        <taxon>Solirubrobacterales</taxon>
        <taxon>Solirubrobacteraceae</taxon>
        <taxon>environmental samples</taxon>
    </lineage>
</organism>
<dbReference type="EMBL" id="CADCVR010000058">
    <property type="protein sequence ID" value="CAA9497125.1"/>
    <property type="molecule type" value="Genomic_DNA"/>
</dbReference>
<evidence type="ECO:0000256" key="1">
    <source>
        <dbReference type="SAM" id="MobiDB-lite"/>
    </source>
</evidence>
<feature type="region of interest" description="Disordered" evidence="1">
    <location>
        <begin position="43"/>
        <end position="85"/>
    </location>
</feature>
<feature type="compositionally biased region" description="Basic and acidic residues" evidence="1">
    <location>
        <begin position="119"/>
        <end position="144"/>
    </location>
</feature>
<accession>A0A6J4SEW7</accession>